<sequence>VVYPTLRIKLYEEEALDRQLWEKLNLLDKKQDEAHLWALAYKKAVSDLTRARGKLASNLEGSYRVIDVIREGTCILAMMDRR</sequence>
<gene>
    <name evidence="1" type="ORF">B296_00003599</name>
</gene>
<accession>A0A426YHS2</accession>
<evidence type="ECO:0000313" key="1">
    <source>
        <dbReference type="EMBL" id="RRT51226.1"/>
    </source>
</evidence>
<organism evidence="1 2">
    <name type="scientific">Ensete ventricosum</name>
    <name type="common">Abyssinian banana</name>
    <name type="synonym">Musa ensete</name>
    <dbReference type="NCBI Taxonomy" id="4639"/>
    <lineage>
        <taxon>Eukaryota</taxon>
        <taxon>Viridiplantae</taxon>
        <taxon>Streptophyta</taxon>
        <taxon>Embryophyta</taxon>
        <taxon>Tracheophyta</taxon>
        <taxon>Spermatophyta</taxon>
        <taxon>Magnoliopsida</taxon>
        <taxon>Liliopsida</taxon>
        <taxon>Zingiberales</taxon>
        <taxon>Musaceae</taxon>
        <taxon>Ensete</taxon>
    </lineage>
</organism>
<comment type="caution">
    <text evidence="1">The sequence shown here is derived from an EMBL/GenBank/DDBJ whole genome shotgun (WGS) entry which is preliminary data.</text>
</comment>
<dbReference type="Proteomes" id="UP000287651">
    <property type="component" value="Unassembled WGS sequence"/>
</dbReference>
<reference evidence="1 2" key="1">
    <citation type="journal article" date="2014" name="Agronomy (Basel)">
        <title>A Draft Genome Sequence for Ensete ventricosum, the Drought-Tolerant Tree Against Hunger.</title>
        <authorList>
            <person name="Harrison J."/>
            <person name="Moore K.A."/>
            <person name="Paszkiewicz K."/>
            <person name="Jones T."/>
            <person name="Grant M."/>
            <person name="Ambacheew D."/>
            <person name="Muzemil S."/>
            <person name="Studholme D.J."/>
        </authorList>
    </citation>
    <scope>NUCLEOTIDE SEQUENCE [LARGE SCALE GENOMIC DNA]</scope>
</reference>
<protein>
    <submittedName>
        <fullName evidence="1">Uncharacterized protein</fullName>
    </submittedName>
</protein>
<feature type="non-terminal residue" evidence="1">
    <location>
        <position position="1"/>
    </location>
</feature>
<evidence type="ECO:0000313" key="2">
    <source>
        <dbReference type="Proteomes" id="UP000287651"/>
    </source>
</evidence>
<name>A0A426YHS2_ENSVE</name>
<dbReference type="AlphaFoldDB" id="A0A426YHS2"/>
<proteinExistence type="predicted"/>
<dbReference type="EMBL" id="AMZH03012338">
    <property type="protein sequence ID" value="RRT51226.1"/>
    <property type="molecule type" value="Genomic_DNA"/>
</dbReference>